<proteinExistence type="predicted"/>
<evidence type="ECO:0000313" key="5">
    <source>
        <dbReference type="EMBL" id="MDG6145770.1"/>
    </source>
</evidence>
<feature type="domain" description="SLH" evidence="4">
    <location>
        <begin position="255"/>
        <end position="318"/>
    </location>
</feature>
<sequence length="412" mass="44512">MKKYQKVLMLSAVFLSSTQGIMVSASELTAVNNEKNVPVASSNEESSSSTSASTSEASTENKSTESSMIENSSSSTSTEAAIEEQDTNAEMPKVASTTERPVVQARSAVTSQQIFKSGTLPKVPVSLEKLPVKNSGNPFKDISQSLFKNNINWIYSRGITTGYTPTTYRPNAYVTRGEMAVFLHRLAGSPSYKAPFSVYTDVTQYKNQIHWLTAATVSTGTAPHYNPNGNVTRGQMAAFLHRMAKVSGNAPASGKYSSKFTDTKNHMFANDIAWLNSKGITKGYTPTTFGPNANITRGEMAAFLSRFYNITANRQNPYPAGQCTAYVWEYFNGDIPLYTGNAKEWARYANSKPAVGTIAVFPPGNQGAGDLGHVAVVISVSGSKMRVSEGNYNGGWGTERDCSTAGVKFIRP</sequence>
<keyword evidence="6" id="KW-1185">Reference proteome</keyword>
<dbReference type="RefSeq" id="WP_279359963.1">
    <property type="nucleotide sequence ID" value="NZ_JAMWDY010000003.1"/>
</dbReference>
<evidence type="ECO:0000259" key="4">
    <source>
        <dbReference type="PROSITE" id="PS51272"/>
    </source>
</evidence>
<feature type="chain" id="PRO_5040777168" evidence="2">
    <location>
        <begin position="26"/>
        <end position="412"/>
    </location>
</feature>
<dbReference type="PROSITE" id="PS51272">
    <property type="entry name" value="SLH"/>
    <property type="match status" value="2"/>
</dbReference>
<name>A0A9X4P127_9LACT</name>
<dbReference type="InterPro" id="IPR007921">
    <property type="entry name" value="CHAP_dom"/>
</dbReference>
<dbReference type="SUPFAM" id="SSF54001">
    <property type="entry name" value="Cysteine proteinases"/>
    <property type="match status" value="1"/>
</dbReference>
<dbReference type="Proteomes" id="UP001153199">
    <property type="component" value="Unassembled WGS sequence"/>
</dbReference>
<gene>
    <name evidence="5" type="ORF">NF717_08940</name>
</gene>
<dbReference type="InterPro" id="IPR038765">
    <property type="entry name" value="Papain-like_cys_pep_sf"/>
</dbReference>
<evidence type="ECO:0000256" key="1">
    <source>
        <dbReference type="SAM" id="MobiDB-lite"/>
    </source>
</evidence>
<feature type="compositionally biased region" description="Low complexity" evidence="1">
    <location>
        <begin position="40"/>
        <end position="80"/>
    </location>
</feature>
<dbReference type="Pfam" id="PF05257">
    <property type="entry name" value="CHAP"/>
    <property type="match status" value="1"/>
</dbReference>
<dbReference type="EMBL" id="JAMWFV010000014">
    <property type="protein sequence ID" value="MDG6145770.1"/>
    <property type="molecule type" value="Genomic_DNA"/>
</dbReference>
<dbReference type="Pfam" id="PF00395">
    <property type="entry name" value="SLH"/>
    <property type="match status" value="3"/>
</dbReference>
<evidence type="ECO:0000313" key="6">
    <source>
        <dbReference type="Proteomes" id="UP001153199"/>
    </source>
</evidence>
<keyword evidence="2" id="KW-0732">Signal</keyword>
<feature type="region of interest" description="Disordered" evidence="1">
    <location>
        <begin position="36"/>
        <end position="102"/>
    </location>
</feature>
<feature type="domain" description="SLH" evidence="4">
    <location>
        <begin position="134"/>
        <end position="197"/>
    </location>
</feature>
<feature type="domain" description="Peptidase C51" evidence="3">
    <location>
        <begin position="298"/>
        <end position="411"/>
    </location>
</feature>
<evidence type="ECO:0000256" key="2">
    <source>
        <dbReference type="SAM" id="SignalP"/>
    </source>
</evidence>
<evidence type="ECO:0000259" key="3">
    <source>
        <dbReference type="PROSITE" id="PS50911"/>
    </source>
</evidence>
<dbReference type="Gene3D" id="3.90.1720.10">
    <property type="entry name" value="endopeptidase domain like (from Nostoc punctiforme)"/>
    <property type="match status" value="1"/>
</dbReference>
<dbReference type="InterPro" id="IPR001119">
    <property type="entry name" value="SLH_dom"/>
</dbReference>
<feature type="signal peptide" evidence="2">
    <location>
        <begin position="1"/>
        <end position="25"/>
    </location>
</feature>
<comment type="caution">
    <text evidence="5">The sequence shown here is derived from an EMBL/GenBank/DDBJ whole genome shotgun (WGS) entry which is preliminary data.</text>
</comment>
<dbReference type="AlphaFoldDB" id="A0A9X4P127"/>
<dbReference type="PANTHER" id="PTHR43308:SF5">
    <property type="entry name" value="S-LAYER PROTEIN _ PEPTIDOGLYCAN ENDO-BETA-N-ACETYLGLUCOSAMINIDASE"/>
    <property type="match status" value="1"/>
</dbReference>
<dbReference type="InterPro" id="IPR051465">
    <property type="entry name" value="Cell_Envelope_Struct_Comp"/>
</dbReference>
<dbReference type="PANTHER" id="PTHR43308">
    <property type="entry name" value="OUTER MEMBRANE PROTEIN ALPHA-RELATED"/>
    <property type="match status" value="1"/>
</dbReference>
<protein>
    <submittedName>
        <fullName evidence="5">S-layer homology domain-containing protein</fullName>
    </submittedName>
</protein>
<accession>A0A9X4P127</accession>
<reference evidence="5" key="1">
    <citation type="submission" date="2022-06" db="EMBL/GenBank/DDBJ databases">
        <title>Lactococcus from bovine mastitis in China.</title>
        <authorList>
            <person name="Lin Y."/>
            <person name="Han B."/>
        </authorList>
    </citation>
    <scope>NUCLEOTIDE SEQUENCE</scope>
    <source>
        <strain evidence="5">Ningxia-I-26</strain>
    </source>
</reference>
<dbReference type="PROSITE" id="PS50911">
    <property type="entry name" value="CHAP"/>
    <property type="match status" value="1"/>
</dbReference>
<organism evidence="5 6">
    <name type="scientific">Lactococcus formosensis</name>
    <dbReference type="NCBI Taxonomy" id="1281486"/>
    <lineage>
        <taxon>Bacteria</taxon>
        <taxon>Bacillati</taxon>
        <taxon>Bacillota</taxon>
        <taxon>Bacilli</taxon>
        <taxon>Lactobacillales</taxon>
        <taxon>Streptococcaceae</taxon>
        <taxon>Lactococcus</taxon>
    </lineage>
</organism>